<keyword evidence="5 7" id="KW-0862">Zinc</keyword>
<dbReference type="PROSITE" id="PS00482">
    <property type="entry name" value="DIHYDROOROTASE_1"/>
    <property type="match status" value="1"/>
</dbReference>
<evidence type="ECO:0000256" key="7">
    <source>
        <dbReference type="HAMAP-Rule" id="MF_00220"/>
    </source>
</evidence>
<proteinExistence type="inferred from homology"/>
<feature type="binding site" evidence="7">
    <location>
        <position position="151"/>
    </location>
    <ligand>
        <name>Zn(2+)</name>
        <dbReference type="ChEBI" id="CHEBI:29105"/>
        <label>1</label>
    </ligand>
</feature>
<dbReference type="Gene3D" id="3.20.20.140">
    <property type="entry name" value="Metal-dependent hydrolases"/>
    <property type="match status" value="1"/>
</dbReference>
<comment type="catalytic activity">
    <reaction evidence="7">
        <text>(S)-dihydroorotate + H2O = N-carbamoyl-L-aspartate + H(+)</text>
        <dbReference type="Rhea" id="RHEA:24296"/>
        <dbReference type="ChEBI" id="CHEBI:15377"/>
        <dbReference type="ChEBI" id="CHEBI:15378"/>
        <dbReference type="ChEBI" id="CHEBI:30864"/>
        <dbReference type="ChEBI" id="CHEBI:32814"/>
        <dbReference type="EC" id="3.5.2.3"/>
    </reaction>
</comment>
<comment type="pathway">
    <text evidence="7">Pyrimidine metabolism; UMP biosynthesis via de novo pathway; (S)-dihydroorotate from bicarbonate: step 3/3.</text>
</comment>
<dbReference type="InterPro" id="IPR011059">
    <property type="entry name" value="Metal-dep_hydrolase_composite"/>
</dbReference>
<feature type="binding site" evidence="7">
    <location>
        <position position="178"/>
    </location>
    <ligand>
        <name>Zn(2+)</name>
        <dbReference type="ChEBI" id="CHEBI:29105"/>
        <label>2</label>
    </ligand>
</feature>
<dbReference type="STRING" id="1291052.FC18_GL000872"/>
<dbReference type="AlphaFoldDB" id="A0A0R1ZNL3"/>
<dbReference type="NCBIfam" id="NF006837">
    <property type="entry name" value="PRK09357.1-2"/>
    <property type="match status" value="1"/>
</dbReference>
<feature type="active site" evidence="7">
    <location>
        <position position="304"/>
    </location>
</feature>
<comment type="caution">
    <text evidence="7">Lacks conserved residue(s) required for the propagation of feature annotation.</text>
</comment>
<name>A0A0R1ZNL3_9LACO</name>
<feature type="binding site" evidence="7">
    <location>
        <position position="151"/>
    </location>
    <ligand>
        <name>Zn(2+)</name>
        <dbReference type="ChEBI" id="CHEBI:29105"/>
        <label>2</label>
    </ligand>
</feature>
<comment type="function">
    <text evidence="1 7">Catalyzes the reversible cyclization of carbamoyl aspartate to dihydroorotate.</text>
</comment>
<feature type="binding site" evidence="7">
    <location>
        <position position="61"/>
    </location>
    <ligand>
        <name>Zn(2+)</name>
        <dbReference type="ChEBI" id="CHEBI:29105"/>
        <label>1</label>
    </ligand>
</feature>
<dbReference type="EC" id="3.5.2.3" evidence="7"/>
<keyword evidence="6 7" id="KW-0665">Pyrimidine biosynthesis</keyword>
<dbReference type="UniPathway" id="UPA00070">
    <property type="reaction ID" value="UER00117"/>
</dbReference>
<dbReference type="PANTHER" id="PTHR43668:SF2">
    <property type="entry name" value="ALLANTOINASE"/>
    <property type="match status" value="1"/>
</dbReference>
<comment type="similarity">
    <text evidence="2 7">Belongs to the metallo-dependent hydrolases superfamily. DHOase family. Class I DHOase subfamily.</text>
</comment>
<feature type="binding site" evidence="7">
    <location>
        <position position="93"/>
    </location>
    <ligand>
        <name>substrate</name>
    </ligand>
</feature>
<feature type="binding site" evidence="7">
    <location>
        <begin position="61"/>
        <end position="63"/>
    </location>
    <ligand>
        <name>substrate</name>
    </ligand>
</feature>
<dbReference type="EMBL" id="AYYO01000010">
    <property type="protein sequence ID" value="KRM56085.1"/>
    <property type="molecule type" value="Genomic_DNA"/>
</dbReference>
<dbReference type="InterPro" id="IPR002195">
    <property type="entry name" value="Dihydroorotase_CS"/>
</dbReference>
<keyword evidence="3 7" id="KW-0479">Metal-binding</keyword>
<dbReference type="PANTHER" id="PTHR43668">
    <property type="entry name" value="ALLANTOINASE"/>
    <property type="match status" value="1"/>
</dbReference>
<feature type="binding site" evidence="7">
    <location>
        <position position="308"/>
    </location>
    <ligand>
        <name>substrate</name>
    </ligand>
</feature>
<evidence type="ECO:0000256" key="3">
    <source>
        <dbReference type="ARBA" id="ARBA00022723"/>
    </source>
</evidence>
<feature type="binding site" evidence="7">
    <location>
        <position position="304"/>
    </location>
    <ligand>
        <name>Zn(2+)</name>
        <dbReference type="ChEBI" id="CHEBI:29105"/>
        <label>1</label>
    </ligand>
</feature>
<dbReference type="GO" id="GO:0004038">
    <property type="term" value="F:allantoinase activity"/>
    <property type="evidence" value="ECO:0007669"/>
    <property type="project" value="TreeGrafter"/>
</dbReference>
<dbReference type="PROSITE" id="PS00483">
    <property type="entry name" value="DIHYDROOROTASE_2"/>
    <property type="match status" value="1"/>
</dbReference>
<evidence type="ECO:0000256" key="2">
    <source>
        <dbReference type="ARBA" id="ARBA00010286"/>
    </source>
</evidence>
<dbReference type="SUPFAM" id="SSF51338">
    <property type="entry name" value="Composite domain of metallo-dependent hydrolases"/>
    <property type="match status" value="1"/>
</dbReference>
<dbReference type="InterPro" id="IPR050138">
    <property type="entry name" value="DHOase/Allantoinase_Hydrolase"/>
</dbReference>
<feature type="binding site" evidence="7">
    <location>
        <position position="277"/>
    </location>
    <ligand>
        <name>substrate</name>
    </ligand>
</feature>
<reference evidence="9 10" key="1">
    <citation type="journal article" date="2015" name="Genome Announc.">
        <title>Expanding the biotechnology potential of lactobacilli through comparative genomics of 213 strains and associated genera.</title>
        <authorList>
            <person name="Sun Z."/>
            <person name="Harris H.M."/>
            <person name="McCann A."/>
            <person name="Guo C."/>
            <person name="Argimon S."/>
            <person name="Zhang W."/>
            <person name="Yang X."/>
            <person name="Jeffery I.B."/>
            <person name="Cooney J.C."/>
            <person name="Kagawa T.F."/>
            <person name="Liu W."/>
            <person name="Song Y."/>
            <person name="Salvetti E."/>
            <person name="Wrobel A."/>
            <person name="Rasinkangas P."/>
            <person name="Parkhill J."/>
            <person name="Rea M.C."/>
            <person name="O'Sullivan O."/>
            <person name="Ritari J."/>
            <person name="Douillard F.P."/>
            <person name="Paul Ross R."/>
            <person name="Yang R."/>
            <person name="Briner A.E."/>
            <person name="Felis G.E."/>
            <person name="de Vos W.M."/>
            <person name="Barrangou R."/>
            <person name="Klaenhammer T.R."/>
            <person name="Caufield P.W."/>
            <person name="Cui Y."/>
            <person name="Zhang H."/>
            <person name="O'Toole P.W."/>
        </authorList>
    </citation>
    <scope>NUCLEOTIDE SEQUENCE [LARGE SCALE GENOMIC DNA]</scope>
    <source>
        <strain evidence="9 10">DSM 20505</strain>
    </source>
</reference>
<dbReference type="HAMAP" id="MF_00220_B">
    <property type="entry name" value="PyrC_classI_B"/>
    <property type="match status" value="1"/>
</dbReference>
<evidence type="ECO:0000259" key="8">
    <source>
        <dbReference type="Pfam" id="PF12890"/>
    </source>
</evidence>
<dbReference type="InterPro" id="IPR004722">
    <property type="entry name" value="DHOase"/>
</dbReference>
<evidence type="ECO:0000256" key="6">
    <source>
        <dbReference type="ARBA" id="ARBA00022975"/>
    </source>
</evidence>
<dbReference type="OrthoDB" id="9765462at2"/>
<dbReference type="GO" id="GO:0005737">
    <property type="term" value="C:cytoplasm"/>
    <property type="evidence" value="ECO:0007669"/>
    <property type="project" value="TreeGrafter"/>
</dbReference>
<dbReference type="SUPFAM" id="SSF51556">
    <property type="entry name" value="Metallo-dependent hydrolases"/>
    <property type="match status" value="1"/>
</dbReference>
<dbReference type="NCBIfam" id="TIGR00857">
    <property type="entry name" value="pyrC_multi"/>
    <property type="match status" value="1"/>
</dbReference>
<dbReference type="GO" id="GO:0004151">
    <property type="term" value="F:dihydroorotase activity"/>
    <property type="evidence" value="ECO:0007669"/>
    <property type="project" value="UniProtKB-UniRule"/>
</dbReference>
<dbReference type="CDD" id="cd01317">
    <property type="entry name" value="DHOase_IIa"/>
    <property type="match status" value="1"/>
</dbReference>
<organism evidence="9 10">
    <name type="scientific">Lacticaseibacillus sharpeae JCM 1186 = DSM 20505</name>
    <dbReference type="NCBI Taxonomy" id="1291052"/>
    <lineage>
        <taxon>Bacteria</taxon>
        <taxon>Bacillati</taxon>
        <taxon>Bacillota</taxon>
        <taxon>Bacilli</taxon>
        <taxon>Lactobacillales</taxon>
        <taxon>Lactobacillaceae</taxon>
        <taxon>Lacticaseibacillus</taxon>
    </lineage>
</organism>
<accession>A0A0R1ZNL3</accession>
<keyword evidence="10" id="KW-1185">Reference proteome</keyword>
<feature type="binding site" evidence="7">
    <location>
        <position position="59"/>
    </location>
    <ligand>
        <name>Zn(2+)</name>
        <dbReference type="ChEBI" id="CHEBI:29105"/>
        <label>1</label>
    </ligand>
</feature>
<gene>
    <name evidence="7" type="primary">pyrC</name>
    <name evidence="9" type="ORF">FC18_GL000872</name>
</gene>
<evidence type="ECO:0000313" key="9">
    <source>
        <dbReference type="EMBL" id="KRM56085.1"/>
    </source>
</evidence>
<dbReference type="Gene3D" id="2.30.40.10">
    <property type="entry name" value="Urease, subunit C, domain 1"/>
    <property type="match status" value="1"/>
</dbReference>
<comment type="cofactor">
    <cofactor evidence="7">
        <name>Zn(2+)</name>
        <dbReference type="ChEBI" id="CHEBI:29105"/>
    </cofactor>
    <text evidence="7">Binds 2 Zn(2+) ions per subunit.</text>
</comment>
<dbReference type="GO" id="GO:0006145">
    <property type="term" value="P:purine nucleobase catabolic process"/>
    <property type="evidence" value="ECO:0007669"/>
    <property type="project" value="TreeGrafter"/>
</dbReference>
<feature type="binding site" evidence="7">
    <location>
        <position position="231"/>
    </location>
    <ligand>
        <name>Zn(2+)</name>
        <dbReference type="ChEBI" id="CHEBI:29105"/>
        <label>2</label>
    </ligand>
</feature>
<sequence>MTQTLLTGGTVNLNGDLIHADVLIANGKIAAIGSKLAAPDAEVIDVHGMLVTAGLVDIHVHLRDPGQTDKETIATGSAAAARGGFTTICAMPNVDPVPDTPARIQQMCARNAAEGLVHIKQYSSITAGRAAGPTVDFAGVKQAGAIAVSNDGNGIQSADTMYQALLGAKQAGLPLAEHVEEDSLKHGGVISAGAKATELGVPGLVPAVETSQLARDLALAQATDAPYHVCHVSTAVSVAMIRQAKAAGIKVTAEATPHHILLSDSDIPGNDANYKMNPPLRGKADCAALVQGLLDGTIDCIATDHAPHTNAEKAAGLCGAPNGITGSETAFAALYTALVRGKQAKWTLTQLLNWLSAAPAKLFNLQAGKLLPGGPADIAVFDLDHGQVVTKDEFASKGQNTPFVGRKLYGNTMYTFVDGKCVYKQGEQF</sequence>
<dbReference type="RefSeq" id="WP_054676320.1">
    <property type="nucleotide sequence ID" value="NZ_AYYO01000010.1"/>
</dbReference>
<dbReference type="GO" id="GO:0044205">
    <property type="term" value="P:'de novo' UMP biosynthetic process"/>
    <property type="evidence" value="ECO:0007669"/>
    <property type="project" value="UniProtKB-UniRule"/>
</dbReference>
<dbReference type="InterPro" id="IPR032466">
    <property type="entry name" value="Metal_Hydrolase"/>
</dbReference>
<dbReference type="GO" id="GO:0008270">
    <property type="term" value="F:zinc ion binding"/>
    <property type="evidence" value="ECO:0007669"/>
    <property type="project" value="UniProtKB-UniRule"/>
</dbReference>
<evidence type="ECO:0000256" key="1">
    <source>
        <dbReference type="ARBA" id="ARBA00002368"/>
    </source>
</evidence>
<evidence type="ECO:0000256" key="5">
    <source>
        <dbReference type="ARBA" id="ARBA00022833"/>
    </source>
</evidence>
<evidence type="ECO:0000256" key="4">
    <source>
        <dbReference type="ARBA" id="ARBA00022801"/>
    </source>
</evidence>
<dbReference type="PATRIC" id="fig|1291052.5.peg.888"/>
<dbReference type="Pfam" id="PF12890">
    <property type="entry name" value="DHOase"/>
    <property type="match status" value="1"/>
</dbReference>
<evidence type="ECO:0000313" key="10">
    <source>
        <dbReference type="Proteomes" id="UP000051679"/>
    </source>
</evidence>
<dbReference type="InterPro" id="IPR024403">
    <property type="entry name" value="DHOase_cat"/>
</dbReference>
<dbReference type="Proteomes" id="UP000051679">
    <property type="component" value="Unassembled WGS sequence"/>
</dbReference>
<comment type="caution">
    <text evidence="9">The sequence shown here is derived from an EMBL/GenBank/DDBJ whole genome shotgun (WGS) entry which is preliminary data.</text>
</comment>
<protein>
    <recommendedName>
        <fullName evidence="7">Dihydroorotase</fullName>
        <shortName evidence="7">DHOase</shortName>
        <ecNumber evidence="7">3.5.2.3</ecNumber>
    </recommendedName>
</protein>
<feature type="domain" description="Dihydroorotase catalytic" evidence="8">
    <location>
        <begin position="49"/>
        <end position="234"/>
    </location>
</feature>
<keyword evidence="4 7" id="KW-0378">Hydrolase</keyword>